<dbReference type="KEGG" id="mten:GWK48_00195"/>
<dbReference type="Proteomes" id="UP000509301">
    <property type="component" value="Chromosome"/>
</dbReference>
<organism evidence="1 2">
    <name type="scientific">Metallosphaera tengchongensis</name>
    <dbReference type="NCBI Taxonomy" id="1532350"/>
    <lineage>
        <taxon>Archaea</taxon>
        <taxon>Thermoproteota</taxon>
        <taxon>Thermoprotei</taxon>
        <taxon>Sulfolobales</taxon>
        <taxon>Sulfolobaceae</taxon>
        <taxon>Metallosphaera</taxon>
    </lineage>
</organism>
<proteinExistence type="predicted"/>
<protein>
    <submittedName>
        <fullName evidence="1">CHAD domain-containing protein</fullName>
    </submittedName>
</protein>
<evidence type="ECO:0000313" key="1">
    <source>
        <dbReference type="EMBL" id="QKR00907.1"/>
    </source>
</evidence>
<keyword evidence="2" id="KW-1185">Reference proteome</keyword>
<reference evidence="1 2" key="1">
    <citation type="submission" date="2020-02" db="EMBL/GenBank/DDBJ databases">
        <title>Comparative genome analysis reveals the metabolism and evolution of the thermophilic archaeal genus Metallosphaera.</title>
        <authorList>
            <person name="Jiang C."/>
        </authorList>
    </citation>
    <scope>NUCLEOTIDE SEQUENCE [LARGE SCALE GENOMIC DNA]</scope>
    <source>
        <strain evidence="1 2">Ric-A</strain>
    </source>
</reference>
<dbReference type="AlphaFoldDB" id="A0A6N0NXD7"/>
<gene>
    <name evidence="1" type="ORF">GWK48_00195</name>
</gene>
<sequence>MIRPEDYANEHLGNFLEIIGFSQESVHDARVELRRFYVVAKALYPLHGDYGLIDLTRGLLKDLGKVRDMDVHGCPKIDRDKVVAKTLRLSGFLTRLPKLYGSRYLVAQNLLSAFFQAREATDFHQLRKVLREARFLSESLGIEAYSLKEVVKEMGEMRDNVRRSLCEGVQSSLQFDESLKERGVSAVRELLLSDHEFHHIKARILNPRG</sequence>
<dbReference type="OrthoDB" id="39948at2157"/>
<evidence type="ECO:0000313" key="2">
    <source>
        <dbReference type="Proteomes" id="UP000509301"/>
    </source>
</evidence>
<accession>A0A6N0NXD7</accession>
<dbReference type="EMBL" id="CP049074">
    <property type="protein sequence ID" value="QKR00907.1"/>
    <property type="molecule type" value="Genomic_DNA"/>
</dbReference>
<name>A0A6N0NXD7_9CREN</name>